<proteinExistence type="predicted"/>
<keyword evidence="1" id="KW-0812">Transmembrane</keyword>
<keyword evidence="1" id="KW-0472">Membrane</keyword>
<name>A0A0E9WD05_ANGAN</name>
<keyword evidence="1" id="KW-1133">Transmembrane helix</keyword>
<sequence length="81" mass="9363">MELCITPQSKAQAPSQLLNCVCVCVCCAHVWSRACLCVYMFLFFFLPCYCTTSFGNKLLKTFSRKWRLLVRLRSLWILGSD</sequence>
<dbReference type="EMBL" id="GBXM01021127">
    <property type="protein sequence ID" value="JAH87450.1"/>
    <property type="molecule type" value="Transcribed_RNA"/>
</dbReference>
<reference evidence="2" key="2">
    <citation type="journal article" date="2015" name="Fish Shellfish Immunol.">
        <title>Early steps in the European eel (Anguilla anguilla)-Vibrio vulnificus interaction in the gills: Role of the RtxA13 toxin.</title>
        <authorList>
            <person name="Callol A."/>
            <person name="Pajuelo D."/>
            <person name="Ebbesson L."/>
            <person name="Teles M."/>
            <person name="MacKenzie S."/>
            <person name="Amaro C."/>
        </authorList>
    </citation>
    <scope>NUCLEOTIDE SEQUENCE</scope>
</reference>
<accession>A0A0E9WD05</accession>
<dbReference type="AlphaFoldDB" id="A0A0E9WD05"/>
<evidence type="ECO:0000256" key="1">
    <source>
        <dbReference type="SAM" id="Phobius"/>
    </source>
</evidence>
<feature type="transmembrane region" description="Helical" evidence="1">
    <location>
        <begin position="38"/>
        <end position="59"/>
    </location>
</feature>
<evidence type="ECO:0000313" key="2">
    <source>
        <dbReference type="EMBL" id="JAH87450.1"/>
    </source>
</evidence>
<protein>
    <submittedName>
        <fullName evidence="2">Uncharacterized protein</fullName>
    </submittedName>
</protein>
<reference evidence="2" key="1">
    <citation type="submission" date="2014-11" db="EMBL/GenBank/DDBJ databases">
        <authorList>
            <person name="Amaro Gonzalez C."/>
        </authorList>
    </citation>
    <scope>NUCLEOTIDE SEQUENCE</scope>
</reference>
<organism evidence="2">
    <name type="scientific">Anguilla anguilla</name>
    <name type="common">European freshwater eel</name>
    <name type="synonym">Muraena anguilla</name>
    <dbReference type="NCBI Taxonomy" id="7936"/>
    <lineage>
        <taxon>Eukaryota</taxon>
        <taxon>Metazoa</taxon>
        <taxon>Chordata</taxon>
        <taxon>Craniata</taxon>
        <taxon>Vertebrata</taxon>
        <taxon>Euteleostomi</taxon>
        <taxon>Actinopterygii</taxon>
        <taxon>Neopterygii</taxon>
        <taxon>Teleostei</taxon>
        <taxon>Anguilliformes</taxon>
        <taxon>Anguillidae</taxon>
        <taxon>Anguilla</taxon>
    </lineage>
</organism>